<dbReference type="AlphaFoldDB" id="A0A2J4JS62"/>
<gene>
    <name evidence="2" type="ORF">CGS50_003525</name>
</gene>
<organism evidence="2 3">
    <name type="scientific">Faecalibacterium prausnitzii</name>
    <dbReference type="NCBI Taxonomy" id="853"/>
    <lineage>
        <taxon>Bacteria</taxon>
        <taxon>Bacillati</taxon>
        <taxon>Bacillota</taxon>
        <taxon>Clostridia</taxon>
        <taxon>Eubacteriales</taxon>
        <taxon>Oscillospiraceae</taxon>
        <taxon>Faecalibacterium</taxon>
    </lineage>
</organism>
<dbReference type="EMBL" id="NMTS02000001">
    <property type="protein sequence ID" value="PLK30696.1"/>
    <property type="molecule type" value="Genomic_DNA"/>
</dbReference>
<evidence type="ECO:0000256" key="1">
    <source>
        <dbReference type="SAM" id="Phobius"/>
    </source>
</evidence>
<keyword evidence="1" id="KW-0472">Membrane</keyword>
<keyword evidence="1" id="KW-1133">Transmembrane helix</keyword>
<protein>
    <submittedName>
        <fullName evidence="2">Uncharacterized protein</fullName>
    </submittedName>
</protein>
<name>A0A2J4JS62_9FIRM</name>
<dbReference type="RefSeq" id="WP_097782118.1">
    <property type="nucleotide sequence ID" value="NZ_NMTS02000001.1"/>
</dbReference>
<proteinExistence type="predicted"/>
<evidence type="ECO:0000313" key="3">
    <source>
        <dbReference type="Proteomes" id="UP000221015"/>
    </source>
</evidence>
<comment type="caution">
    <text evidence="2">The sequence shown here is derived from an EMBL/GenBank/DDBJ whole genome shotgun (WGS) entry which is preliminary data.</text>
</comment>
<sequence>MKKAIKTVCVAGGALFGLYTIFYAGMAVGIGYGLTSDKDEWSMVTTNAEAAKDFVETHNVTRWLVHVGELAGMKNAEEYLKR</sequence>
<feature type="transmembrane region" description="Helical" evidence="1">
    <location>
        <begin position="7"/>
        <end position="34"/>
    </location>
</feature>
<dbReference type="Proteomes" id="UP000221015">
    <property type="component" value="Unassembled WGS sequence"/>
</dbReference>
<keyword evidence="1" id="KW-0812">Transmembrane</keyword>
<evidence type="ECO:0000313" key="2">
    <source>
        <dbReference type="EMBL" id="PLK30696.1"/>
    </source>
</evidence>
<accession>A0A2J4JS62</accession>
<reference evidence="2 3" key="1">
    <citation type="journal article" date="2017" name="Front. Microbiol.">
        <title>New Insights into the Diversity of the Genus Faecalibacterium.</title>
        <authorList>
            <person name="Benevides L."/>
            <person name="Burman S."/>
            <person name="Martin R."/>
            <person name="Robert V."/>
            <person name="Thomas M."/>
            <person name="Miquel S."/>
            <person name="Chain F."/>
            <person name="Sokol H."/>
            <person name="Bermudez-Humaran L.G."/>
            <person name="Morrison M."/>
            <person name="Langella P."/>
            <person name="Azevedo V.A."/>
            <person name="Chatel J.M."/>
            <person name="Soares S."/>
        </authorList>
    </citation>
    <scope>NUCLEOTIDE SEQUENCE [LARGE SCALE GENOMIC DNA]</scope>
    <source>
        <strain evidence="2 3">CNCM I 4542</strain>
    </source>
</reference>